<evidence type="ECO:0000259" key="1">
    <source>
        <dbReference type="Pfam" id="PF00188"/>
    </source>
</evidence>
<proteinExistence type="predicted"/>
<reference evidence="2" key="1">
    <citation type="submission" date="2021-06" db="EMBL/GenBank/DDBJ databases">
        <title>Parelaphostrongylus tenuis whole genome reference sequence.</title>
        <authorList>
            <person name="Garwood T.J."/>
            <person name="Larsen P.A."/>
            <person name="Fountain-Jones N.M."/>
            <person name="Garbe J.R."/>
            <person name="Macchietto M.G."/>
            <person name="Kania S.A."/>
            <person name="Gerhold R.W."/>
            <person name="Richards J.E."/>
            <person name="Wolf T.M."/>
        </authorList>
    </citation>
    <scope>NUCLEOTIDE SEQUENCE</scope>
    <source>
        <strain evidence="2">MNPRO001-30</strain>
        <tissue evidence="2">Meninges</tissue>
    </source>
</reference>
<dbReference type="Gene3D" id="3.40.33.10">
    <property type="entry name" value="CAP"/>
    <property type="match status" value="1"/>
</dbReference>
<dbReference type="InterPro" id="IPR035940">
    <property type="entry name" value="CAP_sf"/>
</dbReference>
<name>A0AAD5R363_PARTN</name>
<dbReference type="Proteomes" id="UP001196413">
    <property type="component" value="Unassembled WGS sequence"/>
</dbReference>
<dbReference type="Pfam" id="PF00188">
    <property type="entry name" value="CAP"/>
    <property type="match status" value="1"/>
</dbReference>
<evidence type="ECO:0000313" key="3">
    <source>
        <dbReference type="Proteomes" id="UP001196413"/>
    </source>
</evidence>
<sequence>FGCDGLRLNDTNRTVTLLLINTLRSRVALGHYFDIPSAAHMNKLAWNCGLERLAEEAIANCSEMPPMNNGFINGT</sequence>
<dbReference type="EMBL" id="JAHQIW010006297">
    <property type="protein sequence ID" value="KAJ1368758.1"/>
    <property type="molecule type" value="Genomic_DNA"/>
</dbReference>
<keyword evidence="3" id="KW-1185">Reference proteome</keyword>
<gene>
    <name evidence="2" type="ORF">KIN20_030033</name>
</gene>
<evidence type="ECO:0000313" key="2">
    <source>
        <dbReference type="EMBL" id="KAJ1368758.1"/>
    </source>
</evidence>
<comment type="caution">
    <text evidence="2">The sequence shown here is derived from an EMBL/GenBank/DDBJ whole genome shotgun (WGS) entry which is preliminary data.</text>
</comment>
<dbReference type="SUPFAM" id="SSF55797">
    <property type="entry name" value="PR-1-like"/>
    <property type="match status" value="1"/>
</dbReference>
<dbReference type="CDD" id="cd05380">
    <property type="entry name" value="CAP_euk"/>
    <property type="match status" value="1"/>
</dbReference>
<dbReference type="InterPro" id="IPR014044">
    <property type="entry name" value="CAP_dom"/>
</dbReference>
<feature type="non-terminal residue" evidence="2">
    <location>
        <position position="75"/>
    </location>
</feature>
<dbReference type="AlphaFoldDB" id="A0AAD5R363"/>
<accession>A0AAD5R363</accession>
<organism evidence="2 3">
    <name type="scientific">Parelaphostrongylus tenuis</name>
    <name type="common">Meningeal worm</name>
    <dbReference type="NCBI Taxonomy" id="148309"/>
    <lineage>
        <taxon>Eukaryota</taxon>
        <taxon>Metazoa</taxon>
        <taxon>Ecdysozoa</taxon>
        <taxon>Nematoda</taxon>
        <taxon>Chromadorea</taxon>
        <taxon>Rhabditida</taxon>
        <taxon>Rhabditina</taxon>
        <taxon>Rhabditomorpha</taxon>
        <taxon>Strongyloidea</taxon>
        <taxon>Metastrongylidae</taxon>
        <taxon>Parelaphostrongylus</taxon>
    </lineage>
</organism>
<protein>
    <recommendedName>
        <fullName evidence="1">SCP domain-containing protein</fullName>
    </recommendedName>
</protein>
<feature type="domain" description="SCP" evidence="1">
    <location>
        <begin position="19"/>
        <end position="68"/>
    </location>
</feature>